<organism evidence="2 3">
    <name type="scientific">Pseudodesulfovibrio nedwellii</name>
    <dbReference type="NCBI Taxonomy" id="2973072"/>
    <lineage>
        <taxon>Bacteria</taxon>
        <taxon>Pseudomonadati</taxon>
        <taxon>Thermodesulfobacteriota</taxon>
        <taxon>Desulfovibrionia</taxon>
        <taxon>Desulfovibrionales</taxon>
        <taxon>Desulfovibrionaceae</taxon>
    </lineage>
</organism>
<name>A0ABN6S7W6_9BACT</name>
<dbReference type="Proteomes" id="UP001317742">
    <property type="component" value="Chromosome"/>
</dbReference>
<keyword evidence="3" id="KW-1185">Reference proteome</keyword>
<dbReference type="RefSeq" id="WP_281760739.1">
    <property type="nucleotide sequence ID" value="NZ_AP026709.1"/>
</dbReference>
<evidence type="ECO:0000313" key="2">
    <source>
        <dbReference type="EMBL" id="BDQ38236.1"/>
    </source>
</evidence>
<feature type="transmembrane region" description="Helical" evidence="1">
    <location>
        <begin position="73"/>
        <end position="90"/>
    </location>
</feature>
<reference evidence="2 3" key="1">
    <citation type="submission" date="2022-08" db="EMBL/GenBank/DDBJ databases">
        <title>Genome Sequence of the sulphate-reducing bacterium, Pseudodesulfovibrio sp. SYK.</title>
        <authorList>
            <person name="Kondo R."/>
            <person name="Kataoka T."/>
        </authorList>
    </citation>
    <scope>NUCLEOTIDE SEQUENCE [LARGE SCALE GENOMIC DNA]</scope>
    <source>
        <strain evidence="2 3">SYK</strain>
    </source>
</reference>
<proteinExistence type="predicted"/>
<evidence type="ECO:0000313" key="3">
    <source>
        <dbReference type="Proteomes" id="UP001317742"/>
    </source>
</evidence>
<protein>
    <submittedName>
        <fullName evidence="2">Uncharacterized protein</fullName>
    </submittedName>
</protein>
<sequence>MPPTNNVLTVLWWGGYTILGIWGQRTLPGIDFFAAGLILSLQKEERPTVTISLIITWILLLEGTGNLPFGYGLAWYGLITTLYFMGQWLFEARSFLFMALLGLGLGILHPILINAVSSLANLDVPFQPLLIEGAMQAGGFFLIWLVIDYFYPQRLRHNVKSL</sequence>
<keyword evidence="1" id="KW-0812">Transmembrane</keyword>
<gene>
    <name evidence="2" type="ORF">SYK_25960</name>
</gene>
<dbReference type="EMBL" id="AP026709">
    <property type="protein sequence ID" value="BDQ38236.1"/>
    <property type="molecule type" value="Genomic_DNA"/>
</dbReference>
<keyword evidence="1" id="KW-1133">Transmembrane helix</keyword>
<feature type="transmembrane region" description="Helical" evidence="1">
    <location>
        <begin position="133"/>
        <end position="151"/>
    </location>
</feature>
<evidence type="ECO:0000256" key="1">
    <source>
        <dbReference type="SAM" id="Phobius"/>
    </source>
</evidence>
<feature type="transmembrane region" description="Helical" evidence="1">
    <location>
        <begin position="95"/>
        <end position="113"/>
    </location>
</feature>
<accession>A0ABN6S7W6</accession>
<keyword evidence="1" id="KW-0472">Membrane</keyword>